<evidence type="ECO:0000313" key="1">
    <source>
        <dbReference type="EMBL" id="KAJ0172131.1"/>
    </source>
</evidence>
<protein>
    <submittedName>
        <fullName evidence="1">Uncharacterized protein</fullName>
    </submittedName>
</protein>
<reference evidence="1 2" key="1">
    <citation type="journal article" date="2021" name="Front. Genet.">
        <title>Chromosome-Level Genome Assembly Reveals Significant Gene Expansion in the Toll and IMD Signaling Pathways of Dendrolimus kikuchii.</title>
        <authorList>
            <person name="Zhou J."/>
            <person name="Wu P."/>
            <person name="Xiong Z."/>
            <person name="Liu N."/>
            <person name="Zhao N."/>
            <person name="Ji M."/>
            <person name="Qiu Y."/>
            <person name="Yang B."/>
        </authorList>
    </citation>
    <scope>NUCLEOTIDE SEQUENCE [LARGE SCALE GENOMIC DNA]</scope>
    <source>
        <strain evidence="1">Ann1</strain>
    </source>
</reference>
<dbReference type="Proteomes" id="UP000824533">
    <property type="component" value="Linkage Group LG22"/>
</dbReference>
<dbReference type="EMBL" id="CM034408">
    <property type="protein sequence ID" value="KAJ0172131.1"/>
    <property type="molecule type" value="Genomic_DNA"/>
</dbReference>
<evidence type="ECO:0000313" key="2">
    <source>
        <dbReference type="Proteomes" id="UP000824533"/>
    </source>
</evidence>
<comment type="caution">
    <text evidence="1">The sequence shown here is derived from an EMBL/GenBank/DDBJ whole genome shotgun (WGS) entry which is preliminary data.</text>
</comment>
<proteinExistence type="predicted"/>
<gene>
    <name evidence="1" type="ORF">K1T71_012104</name>
</gene>
<sequence length="1027" mass="116321">MKWTWFYVLIVNLLVYSEALKILVVFPMPSKSHIILGDGIVKPLLAAGHEITYITASPVKNPPSKLRQIDVSANFNLMTSGIMFDIKSLMDSKTGLNNPADMMRLFILVHRTTMKNENVQRFINDPKEEFDLVLVEWMGSELYAGLHAIYDCPFIWFSSMQPHSMILSLIDEKPNAAYTPDILSTNLPPFNFFQRLQELLTQILFSAVKELYLVHVDNNSYQEFIVPAIEKRRKKAPEFNDLRLNASMILGNGHVSLGVPVSLPPNYISIGGYYIDKDIKPLPQDLQQLMDGAKNGVIYFSMGSNLKSKDMPDKMKRNLLKLFGTLKQTVLWKFEENLSNLPKNVHILNWAPQQSILSHPNLLVFISHGGFLSTNEAVHFGVPIIGIPGFGDQFINVDRAVQQGFALRVDLAMDIDEKLKMAIEKMLTDPKYKQRVKELSLMYHDRPVPPAEELVFWVEHVVKTRGAPHLRSPALHTPLYQKLFLDVLAATFVALYVFKSLIIVINMMKWPLLIISLVNLLIYSEALKILVVFPMPGRSHAILGDGIVKHLLAAGHEVSYITAIPIKNPPPKLHQIDVSANFDATGGSNFFDLKTIMESKIGMNNPAIAVIFLTQIHRTTMENENVQKFIKDPKQQFDVILAEWMYSELYSGLSAVYDCPLIWFSSLPPHWMILNLIDENANAAYTPDSVSLNLPPFNFFQRFREVFIQILTSAVRELYMVRVESNSYQELIVPAIERRGKKAPEFQDIRLNSSMILGNGHASLGVPIKLPQNYKYIGGHHIDKDVKPLPQDLQKLMDGAKNGVVYFSMGSNLKSKDMPEEMKKNLLKYFGTLKQTVLWKFEEDLANVPKNVHILNWAPQQSILSHPNLLVFISHGGFLSTNEAVHFGVPIIGIPAFGDQFINVDRAVQQGFALRVDLSIDIDVPLKVAVDTILSNPKYKQRVKELSVMYHDRPVTPAEELVFWVEHVVKTRGAPHLRSPALHTPLYQKLFLDVLVVTLVGSYAFIILVKKICCRKKSSSSKKDKTQ</sequence>
<organism evidence="1 2">
    <name type="scientific">Dendrolimus kikuchii</name>
    <dbReference type="NCBI Taxonomy" id="765133"/>
    <lineage>
        <taxon>Eukaryota</taxon>
        <taxon>Metazoa</taxon>
        <taxon>Ecdysozoa</taxon>
        <taxon>Arthropoda</taxon>
        <taxon>Hexapoda</taxon>
        <taxon>Insecta</taxon>
        <taxon>Pterygota</taxon>
        <taxon>Neoptera</taxon>
        <taxon>Endopterygota</taxon>
        <taxon>Lepidoptera</taxon>
        <taxon>Glossata</taxon>
        <taxon>Ditrysia</taxon>
        <taxon>Bombycoidea</taxon>
        <taxon>Lasiocampidae</taxon>
        <taxon>Dendrolimus</taxon>
    </lineage>
</organism>
<accession>A0ACC1CL15</accession>
<keyword evidence="2" id="KW-1185">Reference proteome</keyword>
<name>A0ACC1CL15_9NEOP</name>